<dbReference type="AlphaFoldDB" id="A0AA38L708"/>
<reference evidence="6" key="1">
    <citation type="submission" date="2022-08" db="EMBL/GenBank/DDBJ databases">
        <authorList>
            <consortium name="DOE Joint Genome Institute"/>
            <person name="Min B."/>
            <person name="Riley R."/>
            <person name="Sierra-Patev S."/>
            <person name="Naranjo-Ortiz M."/>
            <person name="Looney B."/>
            <person name="Konkel Z."/>
            <person name="Slot J.C."/>
            <person name="Sakamoto Y."/>
            <person name="Steenwyk J.L."/>
            <person name="Rokas A."/>
            <person name="Carro J."/>
            <person name="Camarero S."/>
            <person name="Ferreira P."/>
            <person name="Molpeceres G."/>
            <person name="Ruiz-Duenas F.J."/>
            <person name="Serrano A."/>
            <person name="Henrissat B."/>
            <person name="Drula E."/>
            <person name="Hughes K.W."/>
            <person name="Mata J.L."/>
            <person name="Ishikawa N.K."/>
            <person name="Vargas-Isla R."/>
            <person name="Ushijima S."/>
            <person name="Smith C.A."/>
            <person name="Ahrendt S."/>
            <person name="Andreopoulos W."/>
            <person name="He G."/>
            <person name="Labutti K."/>
            <person name="Lipzen A."/>
            <person name="Ng V."/>
            <person name="Sandor L."/>
            <person name="Barry K."/>
            <person name="Martinez A.T."/>
            <person name="Xiao Y."/>
            <person name="Gibbons J.G."/>
            <person name="Terashima K."/>
            <person name="Hibbett D.S."/>
            <person name="Grigoriev I.V."/>
        </authorList>
    </citation>
    <scope>NUCLEOTIDE SEQUENCE</scope>
    <source>
        <strain evidence="6">TFB10291</strain>
    </source>
</reference>
<feature type="domain" description="Pre-rRNA-processing protein RIX1 N-terminal" evidence="5">
    <location>
        <begin position="9"/>
        <end position="192"/>
    </location>
</feature>
<dbReference type="EMBL" id="MU793271">
    <property type="protein sequence ID" value="KAJ3788710.1"/>
    <property type="molecule type" value="Genomic_DNA"/>
</dbReference>
<gene>
    <name evidence="6" type="ORF">GGU10DRAFT_410179</name>
</gene>
<comment type="similarity">
    <text evidence="2">Belongs to the RIX1/PELP1 family.</text>
</comment>
<proteinExistence type="inferred from homology"/>
<accession>A0AA38L708</accession>
<dbReference type="Pfam" id="PF08167">
    <property type="entry name" value="RIX1"/>
    <property type="match status" value="1"/>
</dbReference>
<dbReference type="InterPro" id="IPR016024">
    <property type="entry name" value="ARM-type_fold"/>
</dbReference>
<evidence type="ECO:0000256" key="1">
    <source>
        <dbReference type="ARBA" id="ARBA00004123"/>
    </source>
</evidence>
<protein>
    <recommendedName>
        <fullName evidence="3">Pre-rRNA-processing protein RIX1</fullName>
    </recommendedName>
</protein>
<comment type="subcellular location">
    <subcellularLocation>
        <location evidence="1">Nucleus</location>
    </subcellularLocation>
</comment>
<dbReference type="GO" id="GO:0005634">
    <property type="term" value="C:nucleus"/>
    <property type="evidence" value="ECO:0007669"/>
    <property type="project" value="UniProtKB-SubCell"/>
</dbReference>
<evidence type="ECO:0000256" key="3">
    <source>
        <dbReference type="ARBA" id="ARBA00021502"/>
    </source>
</evidence>
<sequence length="744" mass="81480">MDSTHPLKALLNFHLASDTSAVAHLPYILEILNSEHFFPSPHLTKWTARLSSLLHSKESGARWAGLCLAHKTSVYSKSIMIECAQSWLSIAIPILYKKEPFPTYTASINLCRMVFSSATDTPEFQRQVSTPNVPKFTAALIIFLEKESDLQLKQLVLKTLTRLVPLYPNIHRASYAALSSIISRIFAQSAPNHISQQLVRPASRLYSILHYTGGKVGAANLWRKSLDESMGSAWTAFIGVRTSFPDENGNNQVTKFPHETHEPTTSVTLSMERLSTSVRVICDLLQSPTQRPVQVPVGSLTNLASKMILVTVENEASPSIDPIVWAMETAIIPRIWKIACELIKCLCQCVDHRLTPFSSRLLSYIAFHLEQKLPLIQRVSLLETVHALLTHCHPSHSPILSSRLTRIALSGLLVILPSQTDVQSNTAQAADGTIKNKKGKKKARTYEGDELFRTSGDVFCPTTDDANALLITCDILQLLLQSSDVSPALRSMASRVIMAVFLGLPQMMPATLSPHTQVYHNLLCKIREAAIQLGSGTTSAMSQSLNLVLSVASSTGIDQDSLRKLDMLIHPRLPPLLRPLPQVDSFTLFRSEESVEEAEERQRLSLEVLSDSVSNATQDVLMDDSSKTASFISRALPSTDHSISLPRTSVVLTGRADTGAPPFSSSSIIPQEKPTVLNEQRIDPGIVPLSPAPSSVAAAKPTGSLAYPLQTSRTTYATNTAAVDTLDVDEDMPSINLESDSDSD</sequence>
<dbReference type="GO" id="GO:0006364">
    <property type="term" value="P:rRNA processing"/>
    <property type="evidence" value="ECO:0007669"/>
    <property type="project" value="TreeGrafter"/>
</dbReference>
<name>A0AA38L708_9AGAR</name>
<dbReference type="PANTHER" id="PTHR34105:SF1">
    <property type="entry name" value="PROLINE-, GLUTAMIC ACID- AND LEUCINE-RICH PROTEIN 1"/>
    <property type="match status" value="1"/>
</dbReference>
<dbReference type="SUPFAM" id="SSF48371">
    <property type="entry name" value="ARM repeat"/>
    <property type="match status" value="1"/>
</dbReference>
<keyword evidence="4" id="KW-0539">Nucleus</keyword>
<evidence type="ECO:0000256" key="4">
    <source>
        <dbReference type="ARBA" id="ARBA00023242"/>
    </source>
</evidence>
<comment type="caution">
    <text evidence="6">The sequence shown here is derived from an EMBL/GenBank/DDBJ whole genome shotgun (WGS) entry which is preliminary data.</text>
</comment>
<evidence type="ECO:0000313" key="7">
    <source>
        <dbReference type="Proteomes" id="UP001163798"/>
    </source>
</evidence>
<evidence type="ECO:0000313" key="6">
    <source>
        <dbReference type="EMBL" id="KAJ3788710.1"/>
    </source>
</evidence>
<evidence type="ECO:0000256" key="2">
    <source>
        <dbReference type="ARBA" id="ARBA00010511"/>
    </source>
</evidence>
<dbReference type="PANTHER" id="PTHR34105">
    <property type="entry name" value="PROLINE-, GLUTAMIC ACID- AND LEUCINE-RICH PROTEIN 1"/>
    <property type="match status" value="1"/>
</dbReference>
<evidence type="ECO:0000259" key="5">
    <source>
        <dbReference type="Pfam" id="PF08167"/>
    </source>
</evidence>
<keyword evidence="7" id="KW-1185">Reference proteome</keyword>
<dbReference type="InterPro" id="IPR012583">
    <property type="entry name" value="RIX1_N"/>
</dbReference>
<organism evidence="6 7">
    <name type="scientific">Lentinula aff. detonsa</name>
    <dbReference type="NCBI Taxonomy" id="2804958"/>
    <lineage>
        <taxon>Eukaryota</taxon>
        <taxon>Fungi</taxon>
        <taxon>Dikarya</taxon>
        <taxon>Basidiomycota</taxon>
        <taxon>Agaricomycotina</taxon>
        <taxon>Agaricomycetes</taxon>
        <taxon>Agaricomycetidae</taxon>
        <taxon>Agaricales</taxon>
        <taxon>Marasmiineae</taxon>
        <taxon>Omphalotaceae</taxon>
        <taxon>Lentinula</taxon>
    </lineage>
</organism>
<dbReference type="Proteomes" id="UP001163798">
    <property type="component" value="Unassembled WGS sequence"/>
</dbReference>